<protein>
    <submittedName>
        <fullName evidence="1">Mannose-6-phosphate isomerase</fullName>
    </submittedName>
</protein>
<evidence type="ECO:0000313" key="2">
    <source>
        <dbReference type="Proteomes" id="UP000295008"/>
    </source>
</evidence>
<keyword evidence="1" id="KW-0413">Isomerase</keyword>
<dbReference type="EMBL" id="SLUN01000026">
    <property type="protein sequence ID" value="TCL62281.1"/>
    <property type="molecule type" value="Genomic_DNA"/>
</dbReference>
<dbReference type="SUPFAM" id="SSF51182">
    <property type="entry name" value="RmlC-like cupins"/>
    <property type="match status" value="1"/>
</dbReference>
<sequence length="370" mass="41358">MTEKTLKLSEQPLKLESTRVWRTYSGGKVLEEWQGRPDPQDGDRPEEWIASVTRARNNRSEASPDEGLSEVSLAGDATVLLKALIDADPEAFLGAEHVRRYGANTAVLVKALDSRSRLAIQVHPDRDFARDVFHSAFGKTEAWYALGGREIGGEPPYLLFGFKPGVTREKWRELFEKQDIPGMVDCLHRIQLVPGETLLIEGGVPHAIGSGCFLLEIQEPTDYTIRVERTTPEGNPIPDELCHQGIGFEKIFDCFHYEALTLEETLARYRIPPVVLDEGDGFRVIELIGAGHTDKFRLQRLEVGKALDCRNDGQFSILAVLAGSGRIRYSDRVMALRQSQTVFLPAGLTVFRIEGDPGHPLELVRCFPPR</sequence>
<name>A0A4R1R9A5_HYDET</name>
<dbReference type="OrthoDB" id="9808275at2"/>
<dbReference type="CDD" id="cd07010">
    <property type="entry name" value="cupin_PMI_type_I_N_bac"/>
    <property type="match status" value="1"/>
</dbReference>
<proteinExistence type="predicted"/>
<dbReference type="RefSeq" id="WP_132015768.1">
    <property type="nucleotide sequence ID" value="NZ_SLUN01000026.1"/>
</dbReference>
<evidence type="ECO:0000313" key="1">
    <source>
        <dbReference type="EMBL" id="TCL62281.1"/>
    </source>
</evidence>
<dbReference type="GO" id="GO:0016853">
    <property type="term" value="F:isomerase activity"/>
    <property type="evidence" value="ECO:0007669"/>
    <property type="project" value="UniProtKB-KW"/>
</dbReference>
<reference evidence="1 2" key="1">
    <citation type="submission" date="2019-03" db="EMBL/GenBank/DDBJ databases">
        <title>Genomic Encyclopedia of Type Strains, Phase IV (KMG-IV): sequencing the most valuable type-strain genomes for metagenomic binning, comparative biology and taxonomic classification.</title>
        <authorList>
            <person name="Goeker M."/>
        </authorList>
    </citation>
    <scope>NUCLEOTIDE SEQUENCE [LARGE SCALE GENOMIC DNA]</scope>
    <source>
        <strain evidence="1 2">LX-B</strain>
    </source>
</reference>
<dbReference type="InterPro" id="IPR014710">
    <property type="entry name" value="RmlC-like_jellyroll"/>
</dbReference>
<dbReference type="Proteomes" id="UP000295008">
    <property type="component" value="Unassembled WGS sequence"/>
</dbReference>
<accession>A0A4R1R9A5</accession>
<dbReference type="AlphaFoldDB" id="A0A4R1R9A5"/>
<dbReference type="Gene3D" id="2.60.120.10">
    <property type="entry name" value="Jelly Rolls"/>
    <property type="match status" value="2"/>
</dbReference>
<organism evidence="1 2">
    <name type="scientific">Hydrogenispora ethanolica</name>
    <dbReference type="NCBI Taxonomy" id="1082276"/>
    <lineage>
        <taxon>Bacteria</taxon>
        <taxon>Bacillati</taxon>
        <taxon>Bacillota</taxon>
        <taxon>Hydrogenispora</taxon>
    </lineage>
</organism>
<comment type="caution">
    <text evidence="1">The sequence shown here is derived from an EMBL/GenBank/DDBJ whole genome shotgun (WGS) entry which is preliminary data.</text>
</comment>
<keyword evidence="2" id="KW-1185">Reference proteome</keyword>
<gene>
    <name evidence="1" type="ORF">EDC14_102624</name>
</gene>
<dbReference type="InterPro" id="IPR011051">
    <property type="entry name" value="RmlC_Cupin_sf"/>
</dbReference>